<keyword evidence="1" id="KW-0812">Transmembrane</keyword>
<keyword evidence="1" id="KW-1133">Transmembrane helix</keyword>
<keyword evidence="3" id="KW-1185">Reference proteome</keyword>
<evidence type="ECO:0000313" key="3">
    <source>
        <dbReference type="Proteomes" id="UP000619838"/>
    </source>
</evidence>
<dbReference type="Proteomes" id="UP000619838">
    <property type="component" value="Unassembled WGS sequence"/>
</dbReference>
<proteinExistence type="predicted"/>
<gene>
    <name evidence="2" type="ORF">INT08_02400</name>
</gene>
<sequence>MITVTDVVSFITSALFIGLSLYTGFILAAVNEAHARDIRSIALLTGAYGLVRLWRTIRAVQAHRNHVHQNH</sequence>
<reference evidence="2 3" key="1">
    <citation type="journal article" date="2020" name="Microorganisms">
        <title>Simultaneous Genome Sequencing of Prosthecochloris ethylica and Desulfuromonas acetoxidans within a Syntrophic Mixture Reveals Unique Pili and Protein Interactions.</title>
        <authorList>
            <person name="Kyndt J.A."/>
            <person name="Van Beeumen J.J."/>
            <person name="Meyer T.E."/>
        </authorList>
    </citation>
    <scope>NUCLEOTIDE SEQUENCE [LARGE SCALE GENOMIC DNA]</scope>
    <source>
        <strain evidence="2 3">N3</strain>
    </source>
</reference>
<evidence type="ECO:0000256" key="1">
    <source>
        <dbReference type="SAM" id="Phobius"/>
    </source>
</evidence>
<protein>
    <submittedName>
        <fullName evidence="2">Uncharacterized protein</fullName>
    </submittedName>
</protein>
<evidence type="ECO:0000313" key="2">
    <source>
        <dbReference type="EMBL" id="MBF0636032.1"/>
    </source>
</evidence>
<accession>A0ABR9XQ69</accession>
<keyword evidence="1" id="KW-0472">Membrane</keyword>
<comment type="caution">
    <text evidence="2">The sequence shown here is derived from an EMBL/GenBank/DDBJ whole genome shotgun (WGS) entry which is preliminary data.</text>
</comment>
<feature type="transmembrane region" description="Helical" evidence="1">
    <location>
        <begin position="6"/>
        <end position="30"/>
    </location>
</feature>
<organism evidence="2 3">
    <name type="scientific">Prosthecochloris ethylica</name>
    <dbReference type="NCBI Taxonomy" id="2743976"/>
    <lineage>
        <taxon>Bacteria</taxon>
        <taxon>Pseudomonadati</taxon>
        <taxon>Chlorobiota</taxon>
        <taxon>Chlorobiia</taxon>
        <taxon>Chlorobiales</taxon>
        <taxon>Chlorobiaceae</taxon>
        <taxon>Prosthecochloris</taxon>
    </lineage>
</organism>
<dbReference type="EMBL" id="JADGII010000003">
    <property type="protein sequence ID" value="MBF0636032.1"/>
    <property type="molecule type" value="Genomic_DNA"/>
</dbReference>
<name>A0ABR9XQ69_9CHLB</name>